<sequence>GLFFIKKNGSDDEMSEELAVRKVPTKADYFKIIPIGLIAGFALGILGIGGGFLYVPLLMLLFDLPLKIAIGTSLMVVLFNAAPGLAGKLLSVQFDIWIGVAVAIGAIAGSRIGTYLSKKLKVKVIRIIFIILLVIIIGRLAWDLYGSFTGGGSAALH</sequence>
<feature type="transmembrane region" description="Helical" evidence="5">
    <location>
        <begin position="32"/>
        <end position="57"/>
    </location>
</feature>
<feature type="transmembrane region" description="Helical" evidence="5">
    <location>
        <begin position="124"/>
        <end position="142"/>
    </location>
</feature>
<feature type="non-terminal residue" evidence="6">
    <location>
        <position position="1"/>
    </location>
</feature>
<dbReference type="InterPro" id="IPR002781">
    <property type="entry name" value="TM_pro_TauE-like"/>
</dbReference>
<evidence type="ECO:0000313" key="6">
    <source>
        <dbReference type="EMBL" id="GAG96957.1"/>
    </source>
</evidence>
<dbReference type="InterPro" id="IPR051598">
    <property type="entry name" value="TSUP/Inactive_protease-like"/>
</dbReference>
<feature type="transmembrane region" description="Helical" evidence="5">
    <location>
        <begin position="64"/>
        <end position="82"/>
    </location>
</feature>
<dbReference type="EMBL" id="BART01025118">
    <property type="protein sequence ID" value="GAG96957.1"/>
    <property type="molecule type" value="Genomic_DNA"/>
</dbReference>
<dbReference type="GO" id="GO:0016020">
    <property type="term" value="C:membrane"/>
    <property type="evidence" value="ECO:0007669"/>
    <property type="project" value="UniProtKB-SubCell"/>
</dbReference>
<gene>
    <name evidence="6" type="ORF">S01H4_45162</name>
</gene>
<evidence type="ECO:0000256" key="5">
    <source>
        <dbReference type="SAM" id="Phobius"/>
    </source>
</evidence>
<evidence type="ECO:0008006" key="7">
    <source>
        <dbReference type="Google" id="ProtNLM"/>
    </source>
</evidence>
<proteinExistence type="predicted"/>
<feature type="transmembrane region" description="Helical" evidence="5">
    <location>
        <begin position="94"/>
        <end position="112"/>
    </location>
</feature>
<name>X1CVJ6_9ZZZZ</name>
<dbReference type="PANTHER" id="PTHR43701">
    <property type="entry name" value="MEMBRANE TRANSPORTER PROTEIN MJ0441-RELATED"/>
    <property type="match status" value="1"/>
</dbReference>
<evidence type="ECO:0000256" key="4">
    <source>
        <dbReference type="ARBA" id="ARBA00023136"/>
    </source>
</evidence>
<keyword evidence="4 5" id="KW-0472">Membrane</keyword>
<accession>X1CVJ6</accession>
<keyword evidence="3 5" id="KW-1133">Transmembrane helix</keyword>
<dbReference type="PANTHER" id="PTHR43701:SF2">
    <property type="entry name" value="MEMBRANE TRANSPORTER PROTEIN YJNA-RELATED"/>
    <property type="match status" value="1"/>
</dbReference>
<organism evidence="6">
    <name type="scientific">marine sediment metagenome</name>
    <dbReference type="NCBI Taxonomy" id="412755"/>
    <lineage>
        <taxon>unclassified sequences</taxon>
        <taxon>metagenomes</taxon>
        <taxon>ecological metagenomes</taxon>
    </lineage>
</organism>
<comment type="caution">
    <text evidence="6">The sequence shown here is derived from an EMBL/GenBank/DDBJ whole genome shotgun (WGS) entry which is preliminary data.</text>
</comment>
<comment type="subcellular location">
    <subcellularLocation>
        <location evidence="1">Membrane</location>
        <topology evidence="1">Multi-pass membrane protein</topology>
    </subcellularLocation>
</comment>
<evidence type="ECO:0000256" key="2">
    <source>
        <dbReference type="ARBA" id="ARBA00022692"/>
    </source>
</evidence>
<dbReference type="AlphaFoldDB" id="X1CVJ6"/>
<protein>
    <recommendedName>
        <fullName evidence="7">Membrane transporter protein</fullName>
    </recommendedName>
</protein>
<evidence type="ECO:0000256" key="1">
    <source>
        <dbReference type="ARBA" id="ARBA00004141"/>
    </source>
</evidence>
<reference evidence="6" key="1">
    <citation type="journal article" date="2014" name="Front. Microbiol.">
        <title>High frequency of phylogenetically diverse reductive dehalogenase-homologous genes in deep subseafloor sedimentary metagenomes.</title>
        <authorList>
            <person name="Kawai M."/>
            <person name="Futagami T."/>
            <person name="Toyoda A."/>
            <person name="Takaki Y."/>
            <person name="Nishi S."/>
            <person name="Hori S."/>
            <person name="Arai W."/>
            <person name="Tsubouchi T."/>
            <person name="Morono Y."/>
            <person name="Uchiyama I."/>
            <person name="Ito T."/>
            <person name="Fujiyama A."/>
            <person name="Inagaki F."/>
            <person name="Takami H."/>
        </authorList>
    </citation>
    <scope>NUCLEOTIDE SEQUENCE</scope>
    <source>
        <strain evidence="6">Expedition CK06-06</strain>
    </source>
</reference>
<evidence type="ECO:0000256" key="3">
    <source>
        <dbReference type="ARBA" id="ARBA00022989"/>
    </source>
</evidence>
<keyword evidence="2 5" id="KW-0812">Transmembrane</keyword>
<dbReference type="Pfam" id="PF01925">
    <property type="entry name" value="TauE"/>
    <property type="match status" value="1"/>
</dbReference>